<evidence type="ECO:0000256" key="8">
    <source>
        <dbReference type="ARBA" id="ARBA00023180"/>
    </source>
</evidence>
<reference evidence="10 11" key="1">
    <citation type="journal article" date="2020" name="IScience">
        <title>Genome Sequencing of the Endangered Kingdonia uniflora (Circaeasteraceae, Ranunculales) Reveals Potential Mechanisms of Evolutionary Specialization.</title>
        <authorList>
            <person name="Sun Y."/>
            <person name="Deng T."/>
            <person name="Zhang A."/>
            <person name="Moore M.J."/>
            <person name="Landis J.B."/>
            <person name="Lin N."/>
            <person name="Zhang H."/>
            <person name="Zhang X."/>
            <person name="Huang J."/>
            <person name="Zhang X."/>
            <person name="Sun H."/>
            <person name="Wang H."/>
        </authorList>
    </citation>
    <scope>NUCLEOTIDE SEQUENCE [LARGE SCALE GENOMIC DNA]</scope>
    <source>
        <strain evidence="10">TB1705</strain>
        <tissue evidence="10">Leaf</tissue>
    </source>
</reference>
<dbReference type="GO" id="GO:0006508">
    <property type="term" value="P:proteolysis"/>
    <property type="evidence" value="ECO:0007669"/>
    <property type="project" value="UniProtKB-KW"/>
</dbReference>
<dbReference type="AlphaFoldDB" id="A0A7J7NS00"/>
<sequence>MQRLSEVDSDFAPFLQHAGVPSIDLYYGRDFPVYHTAFDSYDWITKYGDPLFHRHVAVAGIWGLLALRLAEDSILPFNYLSYAVQLQAHSDILANLTDASKVSLHPITTAIQELVTAAKGVEEEAKNLRDQVTSDHLFGLKRRSLNDRLMLAERAFTDADGLQGRSWFKHLVYGPPKDYESKLNFFPGIADAISQAAGMPKGKEQSSVQHEVWRVARAIRRAATALTGELY</sequence>
<keyword evidence="6" id="KW-0862">Zinc</keyword>
<dbReference type="Pfam" id="PF04253">
    <property type="entry name" value="TFR_dimer"/>
    <property type="match status" value="1"/>
</dbReference>
<evidence type="ECO:0000256" key="4">
    <source>
        <dbReference type="ARBA" id="ARBA00022723"/>
    </source>
</evidence>
<comment type="caution">
    <text evidence="10">The sequence shown here is derived from an EMBL/GenBank/DDBJ whole genome shotgun (WGS) entry which is preliminary data.</text>
</comment>
<dbReference type="SUPFAM" id="SSF53187">
    <property type="entry name" value="Zn-dependent exopeptidases"/>
    <property type="match status" value="1"/>
</dbReference>
<dbReference type="GO" id="GO:0046872">
    <property type="term" value="F:metal ion binding"/>
    <property type="evidence" value="ECO:0007669"/>
    <property type="project" value="UniProtKB-KW"/>
</dbReference>
<evidence type="ECO:0000256" key="5">
    <source>
        <dbReference type="ARBA" id="ARBA00022801"/>
    </source>
</evidence>
<name>A0A7J7NS00_9MAGN</name>
<protein>
    <recommendedName>
        <fullName evidence="9">Transferrin receptor-like dimerisation domain-containing protein</fullName>
    </recommendedName>
</protein>
<dbReference type="FunFam" id="1.20.930.40:FF:000001">
    <property type="entry name" value="N-acetylated-alpha-linked acidic dipeptidase 2"/>
    <property type="match status" value="1"/>
</dbReference>
<gene>
    <name evidence="10" type="ORF">GIB67_034265</name>
</gene>
<evidence type="ECO:0000256" key="6">
    <source>
        <dbReference type="ARBA" id="ARBA00022833"/>
    </source>
</evidence>
<keyword evidence="4" id="KW-0479">Metal-binding</keyword>
<evidence type="ECO:0000313" key="11">
    <source>
        <dbReference type="Proteomes" id="UP000541444"/>
    </source>
</evidence>
<evidence type="ECO:0000256" key="1">
    <source>
        <dbReference type="ARBA" id="ARBA00001947"/>
    </source>
</evidence>
<keyword evidence="11" id="KW-1185">Reference proteome</keyword>
<dbReference type="SUPFAM" id="SSF47672">
    <property type="entry name" value="Transferrin receptor-like dimerisation domain"/>
    <property type="match status" value="1"/>
</dbReference>
<dbReference type="EMBL" id="JACGCM010000622">
    <property type="protein sequence ID" value="KAF6169873.1"/>
    <property type="molecule type" value="Genomic_DNA"/>
</dbReference>
<dbReference type="Proteomes" id="UP000541444">
    <property type="component" value="Unassembled WGS sequence"/>
</dbReference>
<dbReference type="InterPro" id="IPR039373">
    <property type="entry name" value="Peptidase_M28B"/>
</dbReference>
<keyword evidence="3" id="KW-0645">Protease</keyword>
<evidence type="ECO:0000259" key="9">
    <source>
        <dbReference type="Pfam" id="PF04253"/>
    </source>
</evidence>
<dbReference type="GO" id="GO:0004180">
    <property type="term" value="F:carboxypeptidase activity"/>
    <property type="evidence" value="ECO:0007669"/>
    <property type="project" value="TreeGrafter"/>
</dbReference>
<keyword evidence="5" id="KW-0378">Hydrolase</keyword>
<evidence type="ECO:0000256" key="3">
    <source>
        <dbReference type="ARBA" id="ARBA00022670"/>
    </source>
</evidence>
<dbReference type="Gene3D" id="1.20.930.40">
    <property type="entry name" value="Transferrin receptor-like, dimerisation domain"/>
    <property type="match status" value="1"/>
</dbReference>
<keyword evidence="8" id="KW-0325">Glycoprotein</keyword>
<accession>A0A7J7NS00</accession>
<feature type="domain" description="Transferrin receptor-like dimerisation" evidence="9">
    <location>
        <begin position="102"/>
        <end position="226"/>
    </location>
</feature>
<evidence type="ECO:0000256" key="2">
    <source>
        <dbReference type="ARBA" id="ARBA00005634"/>
    </source>
</evidence>
<evidence type="ECO:0000256" key="7">
    <source>
        <dbReference type="ARBA" id="ARBA00023049"/>
    </source>
</evidence>
<dbReference type="OrthoDB" id="5841748at2759"/>
<dbReference type="Gene3D" id="3.40.630.10">
    <property type="entry name" value="Zn peptidases"/>
    <property type="match status" value="1"/>
</dbReference>
<dbReference type="InterPro" id="IPR007365">
    <property type="entry name" value="TFR-like_dimer_dom"/>
</dbReference>
<evidence type="ECO:0000313" key="10">
    <source>
        <dbReference type="EMBL" id="KAF6169873.1"/>
    </source>
</evidence>
<dbReference type="GO" id="GO:0008237">
    <property type="term" value="F:metallopeptidase activity"/>
    <property type="evidence" value="ECO:0007669"/>
    <property type="project" value="UniProtKB-KW"/>
</dbReference>
<keyword evidence="7" id="KW-0482">Metalloprotease</keyword>
<dbReference type="PANTHER" id="PTHR10404:SF75">
    <property type="entry name" value="GLUTAMATE CARBOXYPEPTIDASE AMP1-RELATED"/>
    <property type="match status" value="1"/>
</dbReference>
<comment type="similarity">
    <text evidence="2">Belongs to the peptidase M28 family. M28B subfamily.</text>
</comment>
<comment type="cofactor">
    <cofactor evidence="1">
        <name>Zn(2+)</name>
        <dbReference type="ChEBI" id="CHEBI:29105"/>
    </cofactor>
</comment>
<proteinExistence type="inferred from homology"/>
<dbReference type="InterPro" id="IPR036757">
    <property type="entry name" value="TFR-like_dimer_dom_sf"/>
</dbReference>
<dbReference type="PANTHER" id="PTHR10404">
    <property type="entry name" value="N-ACETYLATED-ALPHA-LINKED ACIDIC DIPEPTIDASE"/>
    <property type="match status" value="1"/>
</dbReference>
<organism evidence="10 11">
    <name type="scientific">Kingdonia uniflora</name>
    <dbReference type="NCBI Taxonomy" id="39325"/>
    <lineage>
        <taxon>Eukaryota</taxon>
        <taxon>Viridiplantae</taxon>
        <taxon>Streptophyta</taxon>
        <taxon>Embryophyta</taxon>
        <taxon>Tracheophyta</taxon>
        <taxon>Spermatophyta</taxon>
        <taxon>Magnoliopsida</taxon>
        <taxon>Ranunculales</taxon>
        <taxon>Circaeasteraceae</taxon>
        <taxon>Kingdonia</taxon>
    </lineage>
</organism>